<evidence type="ECO:0000256" key="5">
    <source>
        <dbReference type="ARBA" id="ARBA00023136"/>
    </source>
</evidence>
<gene>
    <name evidence="7" type="ORF">ATK78_0780</name>
</gene>
<dbReference type="InterPro" id="IPR012506">
    <property type="entry name" value="TMEM86B-like"/>
</dbReference>
<evidence type="ECO:0000256" key="3">
    <source>
        <dbReference type="ARBA" id="ARBA00022692"/>
    </source>
</evidence>
<feature type="transmembrane region" description="Helical" evidence="6">
    <location>
        <begin position="60"/>
        <end position="78"/>
    </location>
</feature>
<name>A0A4R6SZY5_9SPHI</name>
<feature type="transmembrane region" description="Helical" evidence="6">
    <location>
        <begin position="116"/>
        <end position="134"/>
    </location>
</feature>
<comment type="similarity">
    <text evidence="2">Belongs to the TMEM86 family.</text>
</comment>
<keyword evidence="8" id="KW-1185">Reference proteome</keyword>
<comment type="subcellular location">
    <subcellularLocation>
        <location evidence="1">Membrane</location>
        <topology evidence="1">Multi-pass membrane protein</topology>
    </subcellularLocation>
</comment>
<evidence type="ECO:0000256" key="2">
    <source>
        <dbReference type="ARBA" id="ARBA00007375"/>
    </source>
</evidence>
<dbReference type="EMBL" id="SNYC01000003">
    <property type="protein sequence ID" value="TDQ11657.1"/>
    <property type="molecule type" value="Genomic_DNA"/>
</dbReference>
<comment type="caution">
    <text evidence="7">The sequence shown here is derived from an EMBL/GenBank/DDBJ whole genome shotgun (WGS) entry which is preliminary data.</text>
</comment>
<evidence type="ECO:0000256" key="4">
    <source>
        <dbReference type="ARBA" id="ARBA00022989"/>
    </source>
</evidence>
<protein>
    <submittedName>
        <fullName evidence="7">Putative membrane protein YhhN</fullName>
    </submittedName>
</protein>
<dbReference type="Pfam" id="PF07947">
    <property type="entry name" value="YhhN"/>
    <property type="match status" value="1"/>
</dbReference>
<evidence type="ECO:0000313" key="8">
    <source>
        <dbReference type="Proteomes" id="UP000295620"/>
    </source>
</evidence>
<dbReference type="RefSeq" id="WP_133574710.1">
    <property type="nucleotide sequence ID" value="NZ_SNYC01000003.1"/>
</dbReference>
<dbReference type="Proteomes" id="UP000295620">
    <property type="component" value="Unassembled WGS sequence"/>
</dbReference>
<dbReference type="PANTHER" id="PTHR31885">
    <property type="entry name" value="GH04784P"/>
    <property type="match status" value="1"/>
</dbReference>
<evidence type="ECO:0000256" key="6">
    <source>
        <dbReference type="SAM" id="Phobius"/>
    </source>
</evidence>
<feature type="transmembrane region" description="Helical" evidence="6">
    <location>
        <begin position="174"/>
        <end position="194"/>
    </location>
</feature>
<sequence length="242" mass="27752">MLKKHLKFNLLFLLIFLLYILADLTHQTTLLYILKPCIALSLLIWLYISTRLKGRFHRRIFTGLIFAMAGDVLLMLVWKNESFFMYGLIAFLICHIFYTRAFYLDFLSAPELDKKGARIAILLCAALSITYYLFIRAHLGAMKLPVLAYTIIISIMMMMAAFRNQRVNSLSFKLILAGAVLFVISDGVLAWYKFVDPNLTLARTVVMATYMAAQYLITLGAVERQLLLKDERDLKGEGILKD</sequence>
<accession>A0A4R6SZY5</accession>
<feature type="transmembrane region" description="Helical" evidence="6">
    <location>
        <begin position="84"/>
        <end position="104"/>
    </location>
</feature>
<keyword evidence="4 6" id="KW-1133">Transmembrane helix</keyword>
<feature type="transmembrane region" description="Helical" evidence="6">
    <location>
        <begin position="32"/>
        <end position="48"/>
    </location>
</feature>
<evidence type="ECO:0000313" key="7">
    <source>
        <dbReference type="EMBL" id="TDQ11657.1"/>
    </source>
</evidence>
<feature type="transmembrane region" description="Helical" evidence="6">
    <location>
        <begin position="146"/>
        <end position="162"/>
    </location>
</feature>
<keyword evidence="5 6" id="KW-0472">Membrane</keyword>
<feature type="transmembrane region" description="Helical" evidence="6">
    <location>
        <begin position="200"/>
        <end position="222"/>
    </location>
</feature>
<dbReference type="GO" id="GO:0016020">
    <property type="term" value="C:membrane"/>
    <property type="evidence" value="ECO:0007669"/>
    <property type="project" value="UniProtKB-SubCell"/>
</dbReference>
<dbReference type="OrthoDB" id="5651790at2"/>
<dbReference type="PANTHER" id="PTHR31885:SF6">
    <property type="entry name" value="GH04784P"/>
    <property type="match status" value="1"/>
</dbReference>
<reference evidence="7 8" key="1">
    <citation type="submission" date="2019-03" db="EMBL/GenBank/DDBJ databases">
        <title>Genomic Encyclopedia of Archaeal and Bacterial Type Strains, Phase II (KMG-II): from individual species to whole genera.</title>
        <authorList>
            <person name="Goeker M."/>
        </authorList>
    </citation>
    <scope>NUCLEOTIDE SEQUENCE [LARGE SCALE GENOMIC DNA]</scope>
    <source>
        <strain evidence="7 8">DSM 19035</strain>
    </source>
</reference>
<keyword evidence="3 6" id="KW-0812">Transmembrane</keyword>
<dbReference type="AlphaFoldDB" id="A0A4R6SZY5"/>
<organism evidence="7 8">
    <name type="scientific">Pedobacter metabolipauper</name>
    <dbReference type="NCBI Taxonomy" id="425513"/>
    <lineage>
        <taxon>Bacteria</taxon>
        <taxon>Pseudomonadati</taxon>
        <taxon>Bacteroidota</taxon>
        <taxon>Sphingobacteriia</taxon>
        <taxon>Sphingobacteriales</taxon>
        <taxon>Sphingobacteriaceae</taxon>
        <taxon>Pedobacter</taxon>
    </lineage>
</organism>
<evidence type="ECO:0000256" key="1">
    <source>
        <dbReference type="ARBA" id="ARBA00004141"/>
    </source>
</evidence>
<proteinExistence type="inferred from homology"/>
<dbReference type="GO" id="GO:0016787">
    <property type="term" value="F:hydrolase activity"/>
    <property type="evidence" value="ECO:0007669"/>
    <property type="project" value="TreeGrafter"/>
</dbReference>